<organism evidence="4 5">
    <name type="scientific">Aspergillus nanangensis</name>
    <dbReference type="NCBI Taxonomy" id="2582783"/>
    <lineage>
        <taxon>Eukaryota</taxon>
        <taxon>Fungi</taxon>
        <taxon>Dikarya</taxon>
        <taxon>Ascomycota</taxon>
        <taxon>Pezizomycotina</taxon>
        <taxon>Eurotiomycetes</taxon>
        <taxon>Eurotiomycetidae</taxon>
        <taxon>Eurotiales</taxon>
        <taxon>Aspergillaceae</taxon>
        <taxon>Aspergillus</taxon>
        <taxon>Aspergillus subgen. Circumdati</taxon>
    </lineage>
</organism>
<dbReference type="PROSITE" id="PS51257">
    <property type="entry name" value="PROKAR_LIPOPROTEIN"/>
    <property type="match status" value="1"/>
</dbReference>
<feature type="transmembrane region" description="Helical" evidence="1">
    <location>
        <begin position="82"/>
        <end position="106"/>
    </location>
</feature>
<dbReference type="Gene3D" id="3.40.50.12780">
    <property type="entry name" value="N-terminal domain of ligase-like"/>
    <property type="match status" value="1"/>
</dbReference>
<feature type="domain" description="AMP-binding enzyme C-terminal" evidence="3">
    <location>
        <begin position="486"/>
        <end position="560"/>
    </location>
</feature>
<protein>
    <recommendedName>
        <fullName evidence="6">Acetyl-CoA synthetase-like protein</fullName>
    </recommendedName>
</protein>
<dbReference type="PANTHER" id="PTHR24096:SF424">
    <property type="entry name" value="ACETYL-COA SYNTHETASE-LIKE PROTEIN-RELATED"/>
    <property type="match status" value="1"/>
</dbReference>
<evidence type="ECO:0000256" key="1">
    <source>
        <dbReference type="SAM" id="Phobius"/>
    </source>
</evidence>
<evidence type="ECO:0008006" key="6">
    <source>
        <dbReference type="Google" id="ProtNLM"/>
    </source>
</evidence>
<dbReference type="InterPro" id="IPR045851">
    <property type="entry name" value="AMP-bd_C_sf"/>
</dbReference>
<dbReference type="InterPro" id="IPR025110">
    <property type="entry name" value="AMP-bd_C"/>
</dbReference>
<dbReference type="PROSITE" id="PS00455">
    <property type="entry name" value="AMP_BINDING"/>
    <property type="match status" value="1"/>
</dbReference>
<dbReference type="Proteomes" id="UP001194746">
    <property type="component" value="Unassembled WGS sequence"/>
</dbReference>
<keyword evidence="5" id="KW-1185">Reference proteome</keyword>
<proteinExistence type="predicted"/>
<keyword evidence="1" id="KW-0472">Membrane</keyword>
<comment type="caution">
    <text evidence="4">The sequence shown here is derived from an EMBL/GenBank/DDBJ whole genome shotgun (WGS) entry which is preliminary data.</text>
</comment>
<dbReference type="Pfam" id="PF13193">
    <property type="entry name" value="AMP-binding_C"/>
    <property type="match status" value="1"/>
</dbReference>
<feature type="domain" description="AMP-dependent synthetase/ligase" evidence="2">
    <location>
        <begin position="59"/>
        <end position="432"/>
    </location>
</feature>
<name>A0AAD4GXQ9_ASPNN</name>
<sequence>MTVQRMQQNAQGIISCSLKVEIPAVDLFTYVFSSGTPVSRQSPQYFDATAPAVNYCLEDAELMARQFGRGLQSSGLRKQDKVLLYSPNSLFFPVVIWAVTAAGGVFTGASPTASVYELEYQLRDSEATFVLTSAEGLEVTLKAAEKVGLPRERVLLFGTPYAQEQPSSSRGIRPWTDIWASVEEAKNWNWERISSQTEAMSTTAVINYSSGTTGFPKGVELTHYNIISNAEQIISKRTLAPNTPSGHAHKERLDTSGERWLAAVPMYHAFGQSYFCVIAPRLAAKVYIMPKFDLYQYLTFVDIYRITFINVVPTILAMLCKVPSHERFNFQAIDLVTSGAAPLDPVTAQKFQGLYLRCGTRVRQGYGLTETTSNVTGFAPGDEDDGRSIGWLSPNCKAKIVPVQTTDFGVSDYGQEVGELWVAGPNIMKGYWKRDAVTEETIVVEDGERWLRTGDVGYVDDRGCFYIVDRIKELIKVNGLQVSPAELEKGLMGHPGVIDAAVVGHKKDTREFPRAFIVRKSTSTTPEELHKFIKARFARHKWLSGGIFFVPAIPRNASGKIVRRQLPTPGESKL</sequence>
<dbReference type="InterPro" id="IPR042099">
    <property type="entry name" value="ANL_N_sf"/>
</dbReference>
<keyword evidence="1" id="KW-1133">Transmembrane helix</keyword>
<evidence type="ECO:0000313" key="4">
    <source>
        <dbReference type="EMBL" id="KAF9892990.1"/>
    </source>
</evidence>
<evidence type="ECO:0000259" key="3">
    <source>
        <dbReference type="Pfam" id="PF13193"/>
    </source>
</evidence>
<evidence type="ECO:0000313" key="5">
    <source>
        <dbReference type="Proteomes" id="UP001194746"/>
    </source>
</evidence>
<gene>
    <name evidence="4" type="ORF">FE257_012401</name>
</gene>
<dbReference type="PANTHER" id="PTHR24096">
    <property type="entry name" value="LONG-CHAIN-FATTY-ACID--COA LIGASE"/>
    <property type="match status" value="1"/>
</dbReference>
<evidence type="ECO:0000259" key="2">
    <source>
        <dbReference type="Pfam" id="PF00501"/>
    </source>
</evidence>
<keyword evidence="1" id="KW-0812">Transmembrane</keyword>
<dbReference type="InterPro" id="IPR000873">
    <property type="entry name" value="AMP-dep_synth/lig_dom"/>
</dbReference>
<dbReference type="InterPro" id="IPR020845">
    <property type="entry name" value="AMP-binding_CS"/>
</dbReference>
<dbReference type="AlphaFoldDB" id="A0AAD4GXQ9"/>
<accession>A0AAD4GXQ9</accession>
<dbReference type="Pfam" id="PF00501">
    <property type="entry name" value="AMP-binding"/>
    <property type="match status" value="1"/>
</dbReference>
<dbReference type="GO" id="GO:0016405">
    <property type="term" value="F:CoA-ligase activity"/>
    <property type="evidence" value="ECO:0007669"/>
    <property type="project" value="TreeGrafter"/>
</dbReference>
<reference evidence="4" key="1">
    <citation type="journal article" date="2019" name="Beilstein J. Org. Chem.">
        <title>Nanangenines: drimane sesquiterpenoids as the dominant metabolite cohort of a novel Australian fungus, Aspergillus nanangensis.</title>
        <authorList>
            <person name="Lacey H.J."/>
            <person name="Gilchrist C.L.M."/>
            <person name="Crombie A."/>
            <person name="Kalaitzis J.A."/>
            <person name="Vuong D."/>
            <person name="Rutledge P.J."/>
            <person name="Turner P."/>
            <person name="Pitt J.I."/>
            <person name="Lacey E."/>
            <person name="Chooi Y.H."/>
            <person name="Piggott A.M."/>
        </authorList>
    </citation>
    <scope>NUCLEOTIDE SEQUENCE</scope>
    <source>
        <strain evidence="4">MST-FP2251</strain>
    </source>
</reference>
<reference evidence="4" key="2">
    <citation type="submission" date="2020-02" db="EMBL/GenBank/DDBJ databases">
        <authorList>
            <person name="Gilchrist C.L.M."/>
            <person name="Chooi Y.-H."/>
        </authorList>
    </citation>
    <scope>NUCLEOTIDE SEQUENCE</scope>
    <source>
        <strain evidence="4">MST-FP2251</strain>
    </source>
</reference>
<dbReference type="SUPFAM" id="SSF56801">
    <property type="entry name" value="Acetyl-CoA synthetase-like"/>
    <property type="match status" value="1"/>
</dbReference>
<dbReference type="Gene3D" id="3.30.300.30">
    <property type="match status" value="1"/>
</dbReference>
<dbReference type="EMBL" id="VCAU01000009">
    <property type="protein sequence ID" value="KAF9892990.1"/>
    <property type="molecule type" value="Genomic_DNA"/>
</dbReference>